<dbReference type="Proteomes" id="UP001381693">
    <property type="component" value="Unassembled WGS sequence"/>
</dbReference>
<organism evidence="1 2">
    <name type="scientific">Halocaridina rubra</name>
    <name type="common">Hawaiian red shrimp</name>
    <dbReference type="NCBI Taxonomy" id="373956"/>
    <lineage>
        <taxon>Eukaryota</taxon>
        <taxon>Metazoa</taxon>
        <taxon>Ecdysozoa</taxon>
        <taxon>Arthropoda</taxon>
        <taxon>Crustacea</taxon>
        <taxon>Multicrustacea</taxon>
        <taxon>Malacostraca</taxon>
        <taxon>Eumalacostraca</taxon>
        <taxon>Eucarida</taxon>
        <taxon>Decapoda</taxon>
        <taxon>Pleocyemata</taxon>
        <taxon>Caridea</taxon>
        <taxon>Atyoidea</taxon>
        <taxon>Atyidae</taxon>
        <taxon>Halocaridina</taxon>
    </lineage>
</organism>
<reference evidence="1 2" key="1">
    <citation type="submission" date="2023-11" db="EMBL/GenBank/DDBJ databases">
        <title>Halocaridina rubra genome assembly.</title>
        <authorList>
            <person name="Smith C."/>
        </authorList>
    </citation>
    <scope>NUCLEOTIDE SEQUENCE [LARGE SCALE GENOMIC DNA]</scope>
    <source>
        <strain evidence="1">EP-1</strain>
        <tissue evidence="1">Whole</tissue>
    </source>
</reference>
<keyword evidence="2" id="KW-1185">Reference proteome</keyword>
<gene>
    <name evidence="1" type="ORF">SK128_017828</name>
</gene>
<proteinExistence type="predicted"/>
<dbReference type="AlphaFoldDB" id="A0AAN8X791"/>
<evidence type="ECO:0000313" key="1">
    <source>
        <dbReference type="EMBL" id="KAK7077531.1"/>
    </source>
</evidence>
<name>A0AAN8X791_HALRR</name>
<accession>A0AAN8X791</accession>
<sequence>MCLVPIDGFSELQILITTLSSNKVLVPTGGGFEITVREERDPLEAALLLCVCHIDSDLSGYCVASGFCDHWQRFYEWRCVLFLLRAKRGCCLRQRE</sequence>
<comment type="caution">
    <text evidence="1">The sequence shown here is derived from an EMBL/GenBank/DDBJ whole genome shotgun (WGS) entry which is preliminary data.</text>
</comment>
<evidence type="ECO:0000313" key="2">
    <source>
        <dbReference type="Proteomes" id="UP001381693"/>
    </source>
</evidence>
<protein>
    <submittedName>
        <fullName evidence="1">Uncharacterized protein</fullName>
    </submittedName>
</protein>
<dbReference type="EMBL" id="JAXCGZ010008612">
    <property type="protein sequence ID" value="KAK7077531.1"/>
    <property type="molecule type" value="Genomic_DNA"/>
</dbReference>